<feature type="signal peptide" evidence="2">
    <location>
        <begin position="1"/>
        <end position="36"/>
    </location>
</feature>
<dbReference type="InterPro" id="IPR001633">
    <property type="entry name" value="EAL_dom"/>
</dbReference>
<keyword evidence="8" id="KW-1185">Reference proteome</keyword>
<dbReference type="Proteomes" id="UP000187526">
    <property type="component" value="Unassembled WGS sequence"/>
</dbReference>
<evidence type="ECO:0000259" key="3">
    <source>
        <dbReference type="PROSITE" id="PS50112"/>
    </source>
</evidence>
<dbReference type="CDD" id="cd01948">
    <property type="entry name" value="EAL"/>
    <property type="match status" value="1"/>
</dbReference>
<gene>
    <name evidence="7" type="ORF">BJN45_10755</name>
</gene>
<evidence type="ECO:0000256" key="1">
    <source>
        <dbReference type="ARBA" id="ARBA00051114"/>
    </source>
</evidence>
<dbReference type="Pfam" id="PF13426">
    <property type="entry name" value="PAS_9"/>
    <property type="match status" value="3"/>
</dbReference>
<dbReference type="FunFam" id="3.30.70.270:FF:000001">
    <property type="entry name" value="Diguanylate cyclase domain protein"/>
    <property type="match status" value="1"/>
</dbReference>
<dbReference type="GO" id="GO:0071111">
    <property type="term" value="F:cyclic-guanylate-specific phosphodiesterase activity"/>
    <property type="evidence" value="ECO:0007669"/>
    <property type="project" value="UniProtKB-EC"/>
</dbReference>
<dbReference type="InterPro" id="IPR001638">
    <property type="entry name" value="Solute-binding_3/MltF_N"/>
</dbReference>
<dbReference type="InterPro" id="IPR001610">
    <property type="entry name" value="PAC"/>
</dbReference>
<dbReference type="SUPFAM" id="SSF55785">
    <property type="entry name" value="PYP-like sensor domain (PAS domain)"/>
    <property type="match status" value="3"/>
</dbReference>
<dbReference type="PROSITE" id="PS50887">
    <property type="entry name" value="GGDEF"/>
    <property type="match status" value="1"/>
</dbReference>
<dbReference type="InterPro" id="IPR043128">
    <property type="entry name" value="Rev_trsase/Diguanyl_cyclase"/>
</dbReference>
<dbReference type="Gene3D" id="3.40.190.10">
    <property type="entry name" value="Periplasmic binding protein-like II"/>
    <property type="match status" value="2"/>
</dbReference>
<dbReference type="InterPro" id="IPR000014">
    <property type="entry name" value="PAS"/>
</dbReference>
<proteinExistence type="predicted"/>
<dbReference type="SUPFAM" id="SSF53850">
    <property type="entry name" value="Periplasmic binding protein-like II"/>
    <property type="match status" value="1"/>
</dbReference>
<evidence type="ECO:0000259" key="6">
    <source>
        <dbReference type="PROSITE" id="PS50887"/>
    </source>
</evidence>
<organism evidence="7 8">
    <name type="scientific">Azonexus hydrophilus</name>
    <dbReference type="NCBI Taxonomy" id="418702"/>
    <lineage>
        <taxon>Bacteria</taxon>
        <taxon>Pseudomonadati</taxon>
        <taxon>Pseudomonadota</taxon>
        <taxon>Betaproteobacteria</taxon>
        <taxon>Rhodocyclales</taxon>
        <taxon>Azonexaceae</taxon>
        <taxon>Azonexus</taxon>
    </lineage>
</organism>
<dbReference type="PROSITE" id="PS50883">
    <property type="entry name" value="EAL"/>
    <property type="match status" value="1"/>
</dbReference>
<dbReference type="PROSITE" id="PS50113">
    <property type="entry name" value="PAC"/>
    <property type="match status" value="2"/>
</dbReference>
<dbReference type="Pfam" id="PF00497">
    <property type="entry name" value="SBP_bac_3"/>
    <property type="match status" value="1"/>
</dbReference>
<dbReference type="Pfam" id="PF00563">
    <property type="entry name" value="EAL"/>
    <property type="match status" value="1"/>
</dbReference>
<keyword evidence="2" id="KW-0732">Signal</keyword>
<dbReference type="NCBIfam" id="TIGR00254">
    <property type="entry name" value="GGDEF"/>
    <property type="match status" value="1"/>
</dbReference>
<dbReference type="AlphaFoldDB" id="A0A1R1I599"/>
<dbReference type="STRING" id="418702.BJN45_10755"/>
<comment type="catalytic activity">
    <reaction evidence="1">
        <text>3',3'-c-di-GMP + H2O = 5'-phosphoguanylyl(3'-&gt;5')guanosine + H(+)</text>
        <dbReference type="Rhea" id="RHEA:24902"/>
        <dbReference type="ChEBI" id="CHEBI:15377"/>
        <dbReference type="ChEBI" id="CHEBI:15378"/>
        <dbReference type="ChEBI" id="CHEBI:58754"/>
        <dbReference type="ChEBI" id="CHEBI:58805"/>
        <dbReference type="EC" id="3.1.4.52"/>
    </reaction>
    <physiologicalReaction direction="left-to-right" evidence="1">
        <dbReference type="Rhea" id="RHEA:24903"/>
    </physiologicalReaction>
</comment>
<name>A0A1R1I599_9RHOO</name>
<dbReference type="SMART" id="SM00052">
    <property type="entry name" value="EAL"/>
    <property type="match status" value="1"/>
</dbReference>
<evidence type="ECO:0000313" key="7">
    <source>
        <dbReference type="EMBL" id="OMG53883.1"/>
    </source>
</evidence>
<dbReference type="InterPro" id="IPR029787">
    <property type="entry name" value="Nucleotide_cyclase"/>
</dbReference>
<dbReference type="GO" id="GO:0071732">
    <property type="term" value="P:cellular response to nitric oxide"/>
    <property type="evidence" value="ECO:0007669"/>
    <property type="project" value="UniProtKB-ARBA"/>
</dbReference>
<dbReference type="Gene3D" id="3.30.70.270">
    <property type="match status" value="1"/>
</dbReference>
<reference evidence="7 8" key="1">
    <citation type="submission" date="2016-10" db="EMBL/GenBank/DDBJ databases">
        <title>Alkaliphiles isolated from bioreactors.</title>
        <authorList>
            <person name="Salah Z."/>
            <person name="Rout S.P."/>
            <person name="Humphreys P.N."/>
        </authorList>
    </citation>
    <scope>NUCLEOTIDE SEQUENCE [LARGE SCALE GENOMIC DNA]</scope>
    <source>
        <strain evidence="7 8">ZS02</strain>
    </source>
</reference>
<dbReference type="InterPro" id="IPR035919">
    <property type="entry name" value="EAL_sf"/>
</dbReference>
<evidence type="ECO:0000313" key="8">
    <source>
        <dbReference type="Proteomes" id="UP000187526"/>
    </source>
</evidence>
<dbReference type="InterPro" id="IPR052155">
    <property type="entry name" value="Biofilm_reg_signaling"/>
</dbReference>
<accession>A0A1R1I599</accession>
<feature type="chain" id="PRO_5010341576" description="Diguanylate cyclase" evidence="2">
    <location>
        <begin position="37"/>
        <end position="1133"/>
    </location>
</feature>
<dbReference type="CDD" id="cd00130">
    <property type="entry name" value="PAS"/>
    <property type="match status" value="2"/>
</dbReference>
<dbReference type="PANTHER" id="PTHR44757">
    <property type="entry name" value="DIGUANYLATE CYCLASE DGCP"/>
    <property type="match status" value="1"/>
</dbReference>
<dbReference type="CDD" id="cd13706">
    <property type="entry name" value="PBP2_HisK_like_1"/>
    <property type="match status" value="1"/>
</dbReference>
<dbReference type="Pfam" id="PF00990">
    <property type="entry name" value="GGDEF"/>
    <property type="match status" value="1"/>
</dbReference>
<dbReference type="InterPro" id="IPR000160">
    <property type="entry name" value="GGDEF_dom"/>
</dbReference>
<dbReference type="SMART" id="SM00091">
    <property type="entry name" value="PAS"/>
    <property type="match status" value="3"/>
</dbReference>
<comment type="caution">
    <text evidence="7">The sequence shown here is derived from an EMBL/GenBank/DDBJ whole genome shotgun (WGS) entry which is preliminary data.</text>
</comment>
<dbReference type="EMBL" id="MTHD01000003">
    <property type="protein sequence ID" value="OMG53883.1"/>
    <property type="molecule type" value="Genomic_DNA"/>
</dbReference>
<dbReference type="SUPFAM" id="SSF141868">
    <property type="entry name" value="EAL domain-like"/>
    <property type="match status" value="1"/>
</dbReference>
<dbReference type="PANTHER" id="PTHR44757:SF2">
    <property type="entry name" value="BIOFILM ARCHITECTURE MAINTENANCE PROTEIN MBAA"/>
    <property type="match status" value="1"/>
</dbReference>
<feature type="domain" description="PAC" evidence="4">
    <location>
        <begin position="638"/>
        <end position="690"/>
    </location>
</feature>
<dbReference type="SMART" id="SM00267">
    <property type="entry name" value="GGDEF"/>
    <property type="match status" value="1"/>
</dbReference>
<feature type="domain" description="EAL" evidence="5">
    <location>
        <begin position="864"/>
        <end position="1118"/>
    </location>
</feature>
<evidence type="ECO:0000256" key="2">
    <source>
        <dbReference type="SAM" id="SignalP"/>
    </source>
</evidence>
<feature type="domain" description="PAC" evidence="4">
    <location>
        <begin position="517"/>
        <end position="569"/>
    </location>
</feature>
<dbReference type="InterPro" id="IPR000700">
    <property type="entry name" value="PAS-assoc_C"/>
</dbReference>
<feature type="domain" description="GGDEF" evidence="6">
    <location>
        <begin position="722"/>
        <end position="855"/>
    </location>
</feature>
<dbReference type="SMART" id="SM00086">
    <property type="entry name" value="PAC"/>
    <property type="match status" value="3"/>
</dbReference>
<protein>
    <recommendedName>
        <fullName evidence="9">Diguanylate cyclase</fullName>
    </recommendedName>
</protein>
<dbReference type="FunFam" id="3.20.20.450:FF:000001">
    <property type="entry name" value="Cyclic di-GMP phosphodiesterase yahA"/>
    <property type="match status" value="1"/>
</dbReference>
<sequence>MWPFSGTFLRLMPVLLFLRRMLLLCACLLSVAPALAEAPPKSVRVVLDDNYPPYVFRAADGSVQGILPELWQLWAKRTGIAVDLQAMDWARALETMASGQADIIDTVFRTEAREKLYDFTKPYAAIEVSLFFHESISGIADAESARGFTIGVKDGDACIDYLKAKGISDFKRYPSYESLVKASVRLSVRVICIDKPPAHYFFLREGAPDQFMYSPALYVGEFHRAVAKGRKDLLEIVETGFYGIDDAERAAIERRWLGERLEDSPWERHARPMAYALIGLCLLISVLFGWTRILRRQVAERTSELSSTLLSLRQTEERFHTLFEQANDAIFIMQGEVVLDCNRRAESLYQMSREKLVGMTPMIASPEFQPNGRPSQEVLREMLQKAHEGQSVVFEWRNLYEDGSPLDVEVSLNRIDYAGEECLQAIVRDVTERKQKDIRIRELLDEQRLIFDNAHVGILLLRNRRIIKCNQRIAEMFGFAGPHELEGQTTEVLYGSREHFEAAGQAGYPLLAANGFAHFETEMHHRDGTAMWVMQTGRPLDRDAALEAASIWVYTDITERKRVEVDLRIAAAAFESQEGMVITDTRGIILRVNQAFVESTGYRADEVVGQTPRMFKSGRHDAAFYRDMWAAIIENGSWQGEVWDRRKNGEIYPKWLTISAVKDDAGVVTHYIGTHFDITERKKAEEKIEALAFNDQLTGLANRFSLHERLSQVLGLAARNGKQVALLMIDLDNFKTINDTLGHQIGDLLLVELAQRLGNTVRQSDLVARLGGDEFVVVLSDLDSPADAAHVADKILSVVAKPYSLDGNDLRSSASIGICLYPDDAEESTDLMQKADAAMYHAKASGRGNYQFFKAEIQLAAVKRLAIESDLRKAIEQRQFLLHYQPQLDLRSGRVVGVEALIRWQHPERGLVSPMEFIPIAEETGLILPIGDWVLEHACRQLAIWQSHGIAHVRMSVNLTASQFLNRALPDRIQALLRQYGLAPEMMALEVTESMSMADPDQTIASMNELTGCGLSLAIDDFGTGYSSLAYLKLFPVSTLKIDRSFVKDIESDQNDADICDVTVLLAHKLGLDVVAEGVETEAQLKYLLSIGCEKIQGYLISKPLPADEVEQFIRDNPPMTGLGTTDLWDAAE</sequence>
<dbReference type="NCBIfam" id="TIGR00229">
    <property type="entry name" value="sensory_box"/>
    <property type="match status" value="3"/>
</dbReference>
<dbReference type="SUPFAM" id="SSF55073">
    <property type="entry name" value="Nucleotide cyclase"/>
    <property type="match status" value="1"/>
</dbReference>
<dbReference type="SMART" id="SM00062">
    <property type="entry name" value="PBPb"/>
    <property type="match status" value="1"/>
</dbReference>
<evidence type="ECO:0000259" key="4">
    <source>
        <dbReference type="PROSITE" id="PS50113"/>
    </source>
</evidence>
<evidence type="ECO:0008006" key="9">
    <source>
        <dbReference type="Google" id="ProtNLM"/>
    </source>
</evidence>
<dbReference type="InterPro" id="IPR035965">
    <property type="entry name" value="PAS-like_dom_sf"/>
</dbReference>
<dbReference type="PROSITE" id="PS50112">
    <property type="entry name" value="PAS"/>
    <property type="match status" value="1"/>
</dbReference>
<dbReference type="Gene3D" id="3.30.450.20">
    <property type="entry name" value="PAS domain"/>
    <property type="match status" value="3"/>
</dbReference>
<evidence type="ECO:0000259" key="5">
    <source>
        <dbReference type="PROSITE" id="PS50883"/>
    </source>
</evidence>
<dbReference type="CDD" id="cd01949">
    <property type="entry name" value="GGDEF"/>
    <property type="match status" value="1"/>
</dbReference>
<dbReference type="Gene3D" id="3.20.20.450">
    <property type="entry name" value="EAL domain"/>
    <property type="match status" value="1"/>
</dbReference>
<feature type="domain" description="PAS" evidence="3">
    <location>
        <begin position="580"/>
        <end position="611"/>
    </location>
</feature>